<evidence type="ECO:0000256" key="2">
    <source>
        <dbReference type="SAM" id="SignalP"/>
    </source>
</evidence>
<keyword evidence="4" id="KW-1185">Reference proteome</keyword>
<accession>A0A1I5C6U5</accession>
<dbReference type="STRING" id="53341.SAMN05421579_12441"/>
<reference evidence="4" key="1">
    <citation type="submission" date="2016-10" db="EMBL/GenBank/DDBJ databases">
        <authorList>
            <person name="Varghese N."/>
            <person name="Submissions S."/>
        </authorList>
    </citation>
    <scope>NUCLEOTIDE SEQUENCE [LARGE SCALE GENOMIC DNA]</scope>
    <source>
        <strain evidence="4">DSM 16522</strain>
    </source>
</reference>
<name>A0A1I5C6U5_9GAMM</name>
<feature type="chain" id="PRO_5011510440" evidence="2">
    <location>
        <begin position="25"/>
        <end position="150"/>
    </location>
</feature>
<gene>
    <name evidence="3" type="ORF">SAMN05421579_12441</name>
</gene>
<feature type="signal peptide" evidence="2">
    <location>
        <begin position="1"/>
        <end position="24"/>
    </location>
</feature>
<feature type="region of interest" description="Disordered" evidence="1">
    <location>
        <begin position="46"/>
        <end position="65"/>
    </location>
</feature>
<evidence type="ECO:0000256" key="1">
    <source>
        <dbReference type="SAM" id="MobiDB-lite"/>
    </source>
</evidence>
<dbReference type="EMBL" id="FOVO01000024">
    <property type="protein sequence ID" value="SFN82542.1"/>
    <property type="molecule type" value="Genomic_DNA"/>
</dbReference>
<dbReference type="OrthoDB" id="2664633at2"/>
<evidence type="ECO:0000313" key="3">
    <source>
        <dbReference type="EMBL" id="SFN82542.1"/>
    </source>
</evidence>
<keyword evidence="2" id="KW-0732">Signal</keyword>
<dbReference type="AlphaFoldDB" id="A0A1I5C6U5"/>
<evidence type="ECO:0000313" key="4">
    <source>
        <dbReference type="Proteomes" id="UP000199011"/>
    </source>
</evidence>
<organism evidence="3 4">
    <name type="scientific">Xenorhabdus japonica</name>
    <dbReference type="NCBI Taxonomy" id="53341"/>
    <lineage>
        <taxon>Bacteria</taxon>
        <taxon>Pseudomonadati</taxon>
        <taxon>Pseudomonadota</taxon>
        <taxon>Gammaproteobacteria</taxon>
        <taxon>Enterobacterales</taxon>
        <taxon>Morganellaceae</taxon>
        <taxon>Xenorhabdus</taxon>
    </lineage>
</organism>
<sequence length="150" mass="16959">MKQLAKVLFSLVLILLPFSGHSFQAPDEVTSAHQISAIKIPNIPNTPKIPKLPKTPNKHESSGIKHTYKSIKDAPQYPKGFRPVQNGTTRVVNNKKVLQDLRSVRAGQWYKIYKNGYSASNQRVSIHYFQHKSGLVFDVKVHRGWSIRGS</sequence>
<dbReference type="RefSeq" id="WP_092519696.1">
    <property type="nucleotide sequence ID" value="NZ_CAWRAH010000046.1"/>
</dbReference>
<proteinExistence type="predicted"/>
<dbReference type="Proteomes" id="UP000199011">
    <property type="component" value="Unassembled WGS sequence"/>
</dbReference>
<protein>
    <submittedName>
        <fullName evidence="3">Uncharacterized protein</fullName>
    </submittedName>
</protein>
<feature type="compositionally biased region" description="Low complexity" evidence="1">
    <location>
        <begin position="46"/>
        <end position="55"/>
    </location>
</feature>